<accession>S9P316</accession>
<reference evidence="1" key="1">
    <citation type="submission" date="2013-05" db="EMBL/GenBank/DDBJ databases">
        <title>Genome assembly of Cystobacter fuscus DSM 2262.</title>
        <authorList>
            <person name="Sharma G."/>
            <person name="Khatri I."/>
            <person name="Kaur C."/>
            <person name="Mayilraj S."/>
            <person name="Subramanian S."/>
        </authorList>
    </citation>
    <scope>NUCLEOTIDE SEQUENCE [LARGE SCALE GENOMIC DNA]</scope>
    <source>
        <strain evidence="1">DSM 2262</strain>
    </source>
</reference>
<dbReference type="EMBL" id="ANAH02000066">
    <property type="protein sequence ID" value="EPX56612.1"/>
    <property type="molecule type" value="Genomic_DNA"/>
</dbReference>
<evidence type="ECO:0000313" key="1">
    <source>
        <dbReference type="EMBL" id="EPX56612.1"/>
    </source>
</evidence>
<evidence type="ECO:0000313" key="2">
    <source>
        <dbReference type="Proteomes" id="UP000011682"/>
    </source>
</evidence>
<dbReference type="Proteomes" id="UP000011682">
    <property type="component" value="Unassembled WGS sequence"/>
</dbReference>
<organism evidence="1 2">
    <name type="scientific">Cystobacter fuscus (strain ATCC 25194 / DSM 2262 / NBRC 100088 / M29)</name>
    <dbReference type="NCBI Taxonomy" id="1242864"/>
    <lineage>
        <taxon>Bacteria</taxon>
        <taxon>Pseudomonadati</taxon>
        <taxon>Myxococcota</taxon>
        <taxon>Myxococcia</taxon>
        <taxon>Myxococcales</taxon>
        <taxon>Cystobacterineae</taxon>
        <taxon>Archangiaceae</taxon>
        <taxon>Cystobacter</taxon>
    </lineage>
</organism>
<sequence length="60" mass="6621">MPRRLIHRQARTQRPPAWPLSFRGLPMLCSLNRAEGGFSGLARACPAPPLRLPGRTSGRS</sequence>
<proteinExistence type="predicted"/>
<protein>
    <submittedName>
        <fullName evidence="1">Uncharacterized protein</fullName>
    </submittedName>
</protein>
<dbReference type="AlphaFoldDB" id="S9P316"/>
<name>S9P316_CYSF2</name>
<keyword evidence="2" id="KW-1185">Reference proteome</keyword>
<comment type="caution">
    <text evidence="1">The sequence shown here is derived from an EMBL/GenBank/DDBJ whole genome shotgun (WGS) entry which is preliminary data.</text>
</comment>
<gene>
    <name evidence="1" type="ORF">D187_007954</name>
</gene>